<sequence>PFVEFNFTPGVRKLDDYWDNYWDDYDEEDGFGDLWKPKSQRNKDSKDKAKVVKWPNCIKRNTVINGFDVNEALMVDLRPFGAKEGCWNDNCSSTDKFNCDSLDHCANICVQVEGCHWWTWGVEEFAAKCWLRSDRHGRSKRYGFSSGMRNCTPAAANATAETTQPPAVASTTAEASTTPAPQAEASASTTQAPQ</sequence>
<dbReference type="EMBL" id="CAJNNV010027020">
    <property type="protein sequence ID" value="CAE8619392.1"/>
    <property type="molecule type" value="Genomic_DNA"/>
</dbReference>
<evidence type="ECO:0000313" key="3">
    <source>
        <dbReference type="Proteomes" id="UP000654075"/>
    </source>
</evidence>
<keyword evidence="3" id="KW-1185">Reference proteome</keyword>
<evidence type="ECO:0000256" key="1">
    <source>
        <dbReference type="SAM" id="MobiDB-lite"/>
    </source>
</evidence>
<proteinExistence type="predicted"/>
<feature type="non-terminal residue" evidence="2">
    <location>
        <position position="194"/>
    </location>
</feature>
<protein>
    <recommendedName>
        <fullName evidence="4">Apple domain-containing protein</fullName>
    </recommendedName>
</protein>
<dbReference type="AlphaFoldDB" id="A0A813G2W5"/>
<reference evidence="2" key="1">
    <citation type="submission" date="2021-02" db="EMBL/GenBank/DDBJ databases">
        <authorList>
            <person name="Dougan E. K."/>
            <person name="Rhodes N."/>
            <person name="Thang M."/>
            <person name="Chan C."/>
        </authorList>
    </citation>
    <scope>NUCLEOTIDE SEQUENCE</scope>
</reference>
<dbReference type="Proteomes" id="UP000654075">
    <property type="component" value="Unassembled WGS sequence"/>
</dbReference>
<gene>
    <name evidence="2" type="ORF">PGLA1383_LOCUS36981</name>
</gene>
<comment type="caution">
    <text evidence="2">The sequence shown here is derived from an EMBL/GenBank/DDBJ whole genome shotgun (WGS) entry which is preliminary data.</text>
</comment>
<feature type="non-terminal residue" evidence="2">
    <location>
        <position position="1"/>
    </location>
</feature>
<evidence type="ECO:0000313" key="2">
    <source>
        <dbReference type="EMBL" id="CAE8619392.1"/>
    </source>
</evidence>
<dbReference type="Gene3D" id="3.50.4.10">
    <property type="entry name" value="Hepatocyte Growth Factor"/>
    <property type="match status" value="1"/>
</dbReference>
<organism evidence="2 3">
    <name type="scientific">Polarella glacialis</name>
    <name type="common">Dinoflagellate</name>
    <dbReference type="NCBI Taxonomy" id="89957"/>
    <lineage>
        <taxon>Eukaryota</taxon>
        <taxon>Sar</taxon>
        <taxon>Alveolata</taxon>
        <taxon>Dinophyceae</taxon>
        <taxon>Suessiales</taxon>
        <taxon>Suessiaceae</taxon>
        <taxon>Polarella</taxon>
    </lineage>
</organism>
<name>A0A813G2W5_POLGL</name>
<evidence type="ECO:0008006" key="4">
    <source>
        <dbReference type="Google" id="ProtNLM"/>
    </source>
</evidence>
<accession>A0A813G2W5</accession>
<feature type="region of interest" description="Disordered" evidence="1">
    <location>
        <begin position="155"/>
        <end position="194"/>
    </location>
</feature>